<evidence type="ECO:0000313" key="4">
    <source>
        <dbReference type="Proteomes" id="UP000626554"/>
    </source>
</evidence>
<proteinExistence type="predicted"/>
<dbReference type="SUPFAM" id="SSF56935">
    <property type="entry name" value="Porins"/>
    <property type="match status" value="1"/>
</dbReference>
<protein>
    <recommendedName>
        <fullName evidence="2">Peptidase M56 domain-containing protein</fullName>
    </recommendedName>
</protein>
<accession>A0ABX2Q0V9</accession>
<keyword evidence="4" id="KW-1185">Reference proteome</keyword>
<feature type="transmembrane region" description="Helical" evidence="1">
    <location>
        <begin position="270"/>
        <end position="289"/>
    </location>
</feature>
<keyword evidence="1" id="KW-0472">Membrane</keyword>
<dbReference type="Proteomes" id="UP000626554">
    <property type="component" value="Unassembled WGS sequence"/>
</dbReference>
<evidence type="ECO:0000256" key="1">
    <source>
        <dbReference type="SAM" id="Phobius"/>
    </source>
</evidence>
<feature type="domain" description="Peptidase M56" evidence="2">
    <location>
        <begin position="135"/>
        <end position="260"/>
    </location>
</feature>
<dbReference type="InterPro" id="IPR037066">
    <property type="entry name" value="Plug_dom_sf"/>
</dbReference>
<comment type="caution">
    <text evidence="3">The sequence shown here is derived from an EMBL/GenBank/DDBJ whole genome shotgun (WGS) entry which is preliminary data.</text>
</comment>
<sequence length="526" mass="58258">MSAPELLPYLLKVNGALVLFCAVYYLGLRRLTFFGLNRAFLLFALLFAPTYPLLDFSGWLARTAPRPAELLRLPAEWSGLALPSPTAAPAATDWLLVAYWVGVIVFGLRLLIQLLAVRRLHRQSRPQTLQSWFFRRLSGPVMPFAFWQTVYLNPDRHPAAELPAILAHEHEHVRQWHTIDILLAQLSLVFYWFNPGGWLLRRALHENLEFQADYRVLQTRAHDAKAYQYSLLHQSIEHSPTNEIVCHFNFHLLKTRIAMMNTQPSAPRQLLRYIAVVPLAAGLLFATAASTAAPTEAPVAALKAAVIDVEKEAPISALPPAALAYIVQQYPGYRLIGLTEVRANDGSNLRYKAQIAFGRRPTDVLFDEKGLPLQTGDALIFLDGKRISQAEMNKLDLKLIESTSVLKGNAALKAFGQDAASGAILIITKQNKDSPEVRDFVRKYGIVNTPASPAVEQLTQLVVSGQGLSTNDLQGRLLLVNGQEASVEQSKVATDQLQSVFVMDAEQATKKYGAKGAKGAVLIETK</sequence>
<evidence type="ECO:0000259" key="2">
    <source>
        <dbReference type="Pfam" id="PF05569"/>
    </source>
</evidence>
<feature type="transmembrane region" description="Helical" evidence="1">
    <location>
        <begin position="94"/>
        <end position="112"/>
    </location>
</feature>
<organism evidence="3 4">
    <name type="scientific">Hymenobacter terrestris</name>
    <dbReference type="NCBI Taxonomy" id="2748310"/>
    <lineage>
        <taxon>Bacteria</taxon>
        <taxon>Pseudomonadati</taxon>
        <taxon>Bacteroidota</taxon>
        <taxon>Cytophagia</taxon>
        <taxon>Cytophagales</taxon>
        <taxon>Hymenobacteraceae</taxon>
        <taxon>Hymenobacter</taxon>
    </lineage>
</organism>
<dbReference type="RefSeq" id="WP_176898176.1">
    <property type="nucleotide sequence ID" value="NZ_JABKAV010000006.1"/>
</dbReference>
<dbReference type="Gene3D" id="2.170.130.10">
    <property type="entry name" value="TonB-dependent receptor, plug domain"/>
    <property type="match status" value="1"/>
</dbReference>
<feature type="transmembrane region" description="Helical" evidence="1">
    <location>
        <begin position="39"/>
        <end position="61"/>
    </location>
</feature>
<reference evidence="3 4" key="1">
    <citation type="submission" date="2020-05" db="EMBL/GenBank/DDBJ databases">
        <title>Hymenobacter terrestris sp. nov. and Hymenobacter lapidiphilus sp. nov., isolated from regoliths in Antarctica.</title>
        <authorList>
            <person name="Sedlacek I."/>
            <person name="Pantucek R."/>
            <person name="Zeman M."/>
            <person name="Holochova P."/>
            <person name="Kralova S."/>
            <person name="Stankova E."/>
            <person name="Sedo O."/>
            <person name="Micenkova L."/>
            <person name="Svec P."/>
            <person name="Gupta V."/>
            <person name="Sood U."/>
            <person name="Korpole U.S."/>
            <person name="Lal R."/>
        </authorList>
    </citation>
    <scope>NUCLEOTIDE SEQUENCE [LARGE SCALE GENOMIC DNA]</scope>
    <source>
        <strain evidence="3 4">P5252</strain>
    </source>
</reference>
<dbReference type="InterPro" id="IPR008756">
    <property type="entry name" value="Peptidase_M56"/>
</dbReference>
<dbReference type="CDD" id="cd07341">
    <property type="entry name" value="M56_BlaR1_MecR1_like"/>
    <property type="match status" value="1"/>
</dbReference>
<keyword evidence="1" id="KW-0812">Transmembrane</keyword>
<dbReference type="InterPro" id="IPR052173">
    <property type="entry name" value="Beta-lactam_resp_regulator"/>
</dbReference>
<feature type="transmembrane region" description="Helical" evidence="1">
    <location>
        <begin position="6"/>
        <end position="27"/>
    </location>
</feature>
<evidence type="ECO:0000313" key="3">
    <source>
        <dbReference type="EMBL" id="NVO84026.1"/>
    </source>
</evidence>
<keyword evidence="1" id="KW-1133">Transmembrane helix</keyword>
<gene>
    <name evidence="3" type="ORF">HW556_03945</name>
</gene>
<dbReference type="PANTHER" id="PTHR34978:SF3">
    <property type="entry name" value="SLR0241 PROTEIN"/>
    <property type="match status" value="1"/>
</dbReference>
<dbReference type="Pfam" id="PF05569">
    <property type="entry name" value="Peptidase_M56"/>
    <property type="match status" value="1"/>
</dbReference>
<name>A0ABX2Q0V9_9BACT</name>
<dbReference type="PANTHER" id="PTHR34978">
    <property type="entry name" value="POSSIBLE SENSOR-TRANSDUCER PROTEIN BLAR"/>
    <property type="match status" value="1"/>
</dbReference>
<dbReference type="EMBL" id="JABKAV010000006">
    <property type="protein sequence ID" value="NVO84026.1"/>
    <property type="molecule type" value="Genomic_DNA"/>
</dbReference>